<dbReference type="AlphaFoldDB" id="A0A3N2BBY8"/>
<reference evidence="2 3" key="1">
    <citation type="submission" date="2018-11" db="EMBL/GenBank/DDBJ databases">
        <title>Sequencing the genomes of 1000 actinobacteria strains.</title>
        <authorList>
            <person name="Klenk H.-P."/>
        </authorList>
    </citation>
    <scope>NUCLEOTIDE SEQUENCE [LARGE SCALE GENOMIC DNA]</scope>
    <source>
        <strain evidence="2 3">DSM 11294</strain>
    </source>
</reference>
<keyword evidence="1" id="KW-0472">Membrane</keyword>
<comment type="caution">
    <text evidence="2">The sequence shown here is derived from an EMBL/GenBank/DDBJ whole genome shotgun (WGS) entry which is preliminary data.</text>
</comment>
<keyword evidence="3" id="KW-1185">Reference proteome</keyword>
<feature type="transmembrane region" description="Helical" evidence="1">
    <location>
        <begin position="47"/>
        <end position="67"/>
    </location>
</feature>
<feature type="transmembrane region" description="Helical" evidence="1">
    <location>
        <begin position="252"/>
        <end position="273"/>
    </location>
</feature>
<feature type="transmembrane region" description="Helical" evidence="1">
    <location>
        <begin position="202"/>
        <end position="220"/>
    </location>
</feature>
<organism evidence="2 3">
    <name type="scientific">Bogoriella caseilytica</name>
    <dbReference type="NCBI Taxonomy" id="56055"/>
    <lineage>
        <taxon>Bacteria</taxon>
        <taxon>Bacillati</taxon>
        <taxon>Actinomycetota</taxon>
        <taxon>Actinomycetes</taxon>
        <taxon>Micrococcales</taxon>
        <taxon>Bogoriellaceae</taxon>
        <taxon>Bogoriella</taxon>
    </lineage>
</organism>
<evidence type="ECO:0000313" key="2">
    <source>
        <dbReference type="EMBL" id="ROR72776.1"/>
    </source>
</evidence>
<accession>A0A3N2BBY8</accession>
<dbReference type="OrthoDB" id="3297477at2"/>
<evidence type="ECO:0000313" key="3">
    <source>
        <dbReference type="Proteomes" id="UP000280668"/>
    </source>
</evidence>
<name>A0A3N2BBY8_9MICO</name>
<keyword evidence="1" id="KW-1133">Transmembrane helix</keyword>
<dbReference type="Proteomes" id="UP000280668">
    <property type="component" value="Unassembled WGS sequence"/>
</dbReference>
<protein>
    <submittedName>
        <fullName evidence="2">ABC-2 type transport system permease protein</fullName>
    </submittedName>
</protein>
<proteinExistence type="predicted"/>
<feature type="transmembrane region" description="Helical" evidence="1">
    <location>
        <begin position="170"/>
        <end position="195"/>
    </location>
</feature>
<sequence>MSAAATRGHRAPAAIPDAVAGDLHGSRVTAMGLLKAELTKVRSVRSLWITFAAAFVVVLGLCSYMIIDGEVLGGQGGHIPFGWTAIYPVGMLVLVIFGVLSVTSEYSSGSIRSTMVAAPRRTGVLIAKAASACAVATVLAGFCTAVLYALVQITGTIPAAQGLSPFHPDIFWGMLAGTLILPYGVVFGIALGILVRNAAGAIALYFGLFQMGPQILPTFLPESLHGVFDFMPLAAIQVFSAAGIAEDSYGPGTAAVVLLGWLTVLGGAGWWLLKTRDVGR</sequence>
<dbReference type="EMBL" id="RKHK01000001">
    <property type="protein sequence ID" value="ROR72776.1"/>
    <property type="molecule type" value="Genomic_DNA"/>
</dbReference>
<dbReference type="Pfam" id="PF12730">
    <property type="entry name" value="ABC2_membrane_4"/>
    <property type="match status" value="1"/>
</dbReference>
<dbReference type="RefSeq" id="WP_123303294.1">
    <property type="nucleotide sequence ID" value="NZ_RKHK01000001.1"/>
</dbReference>
<evidence type="ECO:0000256" key="1">
    <source>
        <dbReference type="SAM" id="Phobius"/>
    </source>
</evidence>
<feature type="transmembrane region" description="Helical" evidence="1">
    <location>
        <begin position="124"/>
        <end position="150"/>
    </location>
</feature>
<keyword evidence="1" id="KW-0812">Transmembrane</keyword>
<feature type="transmembrane region" description="Helical" evidence="1">
    <location>
        <begin position="79"/>
        <end position="103"/>
    </location>
</feature>
<gene>
    <name evidence="2" type="ORF">EDD31_1135</name>
</gene>